<evidence type="ECO:0000256" key="8">
    <source>
        <dbReference type="ARBA" id="ARBA00022989"/>
    </source>
</evidence>
<evidence type="ECO:0000259" key="14">
    <source>
        <dbReference type="Pfam" id="PF09851"/>
    </source>
</evidence>
<evidence type="ECO:0000256" key="10">
    <source>
        <dbReference type="ARBA" id="ARBA00023136"/>
    </source>
</evidence>
<keyword evidence="3" id="KW-0633">Potassium transport</keyword>
<keyword evidence="2" id="KW-0813">Transport</keyword>
<keyword evidence="11 16" id="KW-0407">Ion channel</keyword>
<evidence type="ECO:0000256" key="11">
    <source>
        <dbReference type="ARBA" id="ARBA00023303"/>
    </source>
</evidence>
<dbReference type="Pfam" id="PF09851">
    <property type="entry name" value="SHOCT"/>
    <property type="match status" value="1"/>
</dbReference>
<evidence type="ECO:0000256" key="7">
    <source>
        <dbReference type="ARBA" id="ARBA00022958"/>
    </source>
</evidence>
<feature type="domain" description="Ion transport" evidence="13">
    <location>
        <begin position="24"/>
        <end position="223"/>
    </location>
</feature>
<reference evidence="16 18" key="2">
    <citation type="submission" date="2018-08" db="EMBL/GenBank/DDBJ databases">
        <title>Genomic Encyclopedia of Archaeal and Bacterial Type Strains, Phase II (KMG-II): from individual species to whole genera.</title>
        <authorList>
            <person name="Goeker M."/>
        </authorList>
    </citation>
    <scope>NUCLEOTIDE SEQUENCE [LARGE SCALE GENOMIC DNA]</scope>
    <source>
        <strain evidence="16 18">DSM 2261</strain>
    </source>
</reference>
<protein>
    <submittedName>
        <fullName evidence="15">Potassium voltage-gated channel subfamily KQT</fullName>
    </submittedName>
    <submittedName>
        <fullName evidence="16">Voltage-gated potassium channel</fullName>
    </submittedName>
</protein>
<gene>
    <name evidence="15" type="ORF">AA314_08683</name>
    <name evidence="16" type="ORF">ATI61_11122</name>
</gene>
<feature type="transmembrane region" description="Helical" evidence="12">
    <location>
        <begin position="55"/>
        <end position="78"/>
    </location>
</feature>
<dbReference type="Gene3D" id="1.20.120.350">
    <property type="entry name" value="Voltage-gated potassium channels. Chain C"/>
    <property type="match status" value="1"/>
</dbReference>
<dbReference type="InterPro" id="IPR018649">
    <property type="entry name" value="SHOCT"/>
</dbReference>
<dbReference type="Proteomes" id="UP000035579">
    <property type="component" value="Chromosome"/>
</dbReference>
<feature type="transmembrane region" description="Helical" evidence="12">
    <location>
        <begin position="204"/>
        <end position="224"/>
    </location>
</feature>
<feature type="transmembrane region" description="Helical" evidence="12">
    <location>
        <begin position="23"/>
        <end position="43"/>
    </location>
</feature>
<keyword evidence="6" id="KW-0851">Voltage-gated channel</keyword>
<keyword evidence="4 12" id="KW-0812">Transmembrane</keyword>
<evidence type="ECO:0000256" key="2">
    <source>
        <dbReference type="ARBA" id="ARBA00022448"/>
    </source>
</evidence>
<evidence type="ECO:0000256" key="4">
    <source>
        <dbReference type="ARBA" id="ARBA00022692"/>
    </source>
</evidence>
<dbReference type="GO" id="GO:0001508">
    <property type="term" value="P:action potential"/>
    <property type="evidence" value="ECO:0007669"/>
    <property type="project" value="TreeGrafter"/>
</dbReference>
<dbReference type="Gene3D" id="1.10.287.70">
    <property type="match status" value="1"/>
</dbReference>
<evidence type="ECO:0000256" key="6">
    <source>
        <dbReference type="ARBA" id="ARBA00022882"/>
    </source>
</evidence>
<dbReference type="PANTHER" id="PTHR11537">
    <property type="entry name" value="VOLTAGE-GATED POTASSIUM CHANNEL"/>
    <property type="match status" value="1"/>
</dbReference>
<evidence type="ECO:0000256" key="12">
    <source>
        <dbReference type="SAM" id="Phobius"/>
    </source>
</evidence>
<evidence type="ECO:0000313" key="15">
    <source>
        <dbReference type="EMBL" id="AKJ07057.1"/>
    </source>
</evidence>
<dbReference type="InterPro" id="IPR005821">
    <property type="entry name" value="Ion_trans_dom"/>
</dbReference>
<sequence>MERHEALDALPEVTEGGGARGQAAWNLLMVVLAVASLGPILWVELEGINWPDPRFQVLAAVDLLFVLIFLGDFVVGWARAEDRKEWWTRHWYELPGLVPLYFEAFAFLRIAQVLRLARVLRLLRALSAFRRLRALTFVDVLLNRNKLGHTLVISASVVLGLASVVWLLERNTNPGLSHFGDALWWAIVTTTTVGYGDITPQTGLARVAATVLMLMGIGLIGVVASSISASIIAMGGAAPEDAPAQQTGLVHELERLAALKERGHLSEEEFTAAKRKLLG</sequence>
<reference evidence="15 17" key="1">
    <citation type="submission" date="2015-05" db="EMBL/GenBank/DDBJ databases">
        <title>Genome assembly of Archangium gephyra DSM 2261.</title>
        <authorList>
            <person name="Sharma G."/>
            <person name="Subramanian S."/>
        </authorList>
    </citation>
    <scope>NUCLEOTIDE SEQUENCE [LARGE SCALE GENOMIC DNA]</scope>
    <source>
        <strain evidence="15 17">DSM 2261</strain>
    </source>
</reference>
<evidence type="ECO:0000313" key="17">
    <source>
        <dbReference type="Proteomes" id="UP000035579"/>
    </source>
</evidence>
<organism evidence="15 17">
    <name type="scientific">Archangium gephyra</name>
    <dbReference type="NCBI Taxonomy" id="48"/>
    <lineage>
        <taxon>Bacteria</taxon>
        <taxon>Pseudomonadati</taxon>
        <taxon>Myxococcota</taxon>
        <taxon>Myxococcia</taxon>
        <taxon>Myxococcales</taxon>
        <taxon>Cystobacterineae</taxon>
        <taxon>Archangiaceae</taxon>
        <taxon>Archangium</taxon>
    </lineage>
</organism>
<keyword evidence="18" id="KW-1185">Reference proteome</keyword>
<keyword evidence="8 12" id="KW-1133">Transmembrane helix</keyword>
<name>A0AAC8QFY2_9BACT</name>
<accession>A0AAC8QFY2</accession>
<evidence type="ECO:0000256" key="9">
    <source>
        <dbReference type="ARBA" id="ARBA00023065"/>
    </source>
</evidence>
<feature type="transmembrane region" description="Helical" evidence="12">
    <location>
        <begin position="151"/>
        <end position="168"/>
    </location>
</feature>
<evidence type="ECO:0000313" key="16">
    <source>
        <dbReference type="EMBL" id="REG26473.1"/>
    </source>
</evidence>
<keyword evidence="7" id="KW-0630">Potassium</keyword>
<dbReference type="EMBL" id="QUMU01000011">
    <property type="protein sequence ID" value="REG26473.1"/>
    <property type="molecule type" value="Genomic_DNA"/>
</dbReference>
<dbReference type="PRINTS" id="PR00169">
    <property type="entry name" value="KCHANNEL"/>
</dbReference>
<evidence type="ECO:0000256" key="5">
    <source>
        <dbReference type="ARBA" id="ARBA00022826"/>
    </source>
</evidence>
<dbReference type="GO" id="GO:0008076">
    <property type="term" value="C:voltage-gated potassium channel complex"/>
    <property type="evidence" value="ECO:0007669"/>
    <property type="project" value="InterPro"/>
</dbReference>
<dbReference type="Pfam" id="PF00520">
    <property type="entry name" value="Ion_trans"/>
    <property type="match status" value="1"/>
</dbReference>
<comment type="subcellular location">
    <subcellularLocation>
        <location evidence="1">Membrane</location>
        <topology evidence="1">Multi-pass membrane protein</topology>
    </subcellularLocation>
</comment>
<keyword evidence="5" id="KW-0631">Potassium channel</keyword>
<dbReference type="InterPro" id="IPR028325">
    <property type="entry name" value="VG_K_chnl"/>
</dbReference>
<proteinExistence type="predicted"/>
<dbReference type="PANTHER" id="PTHR11537:SF254">
    <property type="entry name" value="POTASSIUM VOLTAGE-GATED CHANNEL PROTEIN SHAB"/>
    <property type="match status" value="1"/>
</dbReference>
<dbReference type="EMBL" id="CP011509">
    <property type="protein sequence ID" value="AKJ07057.1"/>
    <property type="molecule type" value="Genomic_DNA"/>
</dbReference>
<evidence type="ECO:0000259" key="13">
    <source>
        <dbReference type="Pfam" id="PF00520"/>
    </source>
</evidence>
<dbReference type="RefSeq" id="WP_053067169.1">
    <property type="nucleotide sequence ID" value="NZ_CP011509.1"/>
</dbReference>
<dbReference type="AlphaFoldDB" id="A0AAC8QFY2"/>
<evidence type="ECO:0000256" key="1">
    <source>
        <dbReference type="ARBA" id="ARBA00004141"/>
    </source>
</evidence>
<dbReference type="InterPro" id="IPR027359">
    <property type="entry name" value="Volt_channel_dom_sf"/>
</dbReference>
<evidence type="ECO:0000256" key="3">
    <source>
        <dbReference type="ARBA" id="ARBA00022538"/>
    </source>
</evidence>
<dbReference type="KEGG" id="age:AA314_08683"/>
<keyword evidence="10 12" id="KW-0472">Membrane</keyword>
<keyword evidence="9" id="KW-0406">Ion transport</keyword>
<feature type="domain" description="SHOCT" evidence="14">
    <location>
        <begin position="252"/>
        <end position="278"/>
    </location>
</feature>
<dbReference type="GO" id="GO:0005249">
    <property type="term" value="F:voltage-gated potassium channel activity"/>
    <property type="evidence" value="ECO:0007669"/>
    <property type="project" value="InterPro"/>
</dbReference>
<evidence type="ECO:0000313" key="18">
    <source>
        <dbReference type="Proteomes" id="UP000256345"/>
    </source>
</evidence>
<dbReference type="SUPFAM" id="SSF81324">
    <property type="entry name" value="Voltage-gated potassium channels"/>
    <property type="match status" value="1"/>
</dbReference>
<dbReference type="Proteomes" id="UP000256345">
    <property type="component" value="Unassembled WGS sequence"/>
</dbReference>